<keyword evidence="1" id="KW-1133">Transmembrane helix</keyword>
<evidence type="ECO:0000313" key="3">
    <source>
        <dbReference type="Proteomes" id="UP000011081"/>
    </source>
</evidence>
<keyword evidence="1" id="KW-0812">Transmembrane</keyword>
<dbReference type="InParanoid" id="L2GRT4"/>
<sequence length="179" mass="19906">MSFAATPFGNHDRLEPRTAPCGSNMCFNDALIVTGDPLNEEFSEQSVTCLGPQNDNLCFGPPDGSRSCPRLPTAQGHDHDEAGYSSKFGSADRFDYGKETPRPRILLQPETNYQCRPCYADKIMSQCYKLIRPLNYIAYDLGIYLTALLSLVIVVVTLLRCCKRQAMKILRGRADATSE</sequence>
<dbReference type="HOGENOM" id="CLU_1504573_0_0_1"/>
<keyword evidence="1" id="KW-0472">Membrane</keyword>
<name>L2GRT4_VAVCU</name>
<protein>
    <submittedName>
        <fullName evidence="2">Uncharacterized protein</fullName>
    </submittedName>
</protein>
<gene>
    <name evidence="2" type="ORF">VCUG_02189</name>
</gene>
<accession>L2GRT4</accession>
<dbReference type="RefSeq" id="XP_008075202.1">
    <property type="nucleotide sequence ID" value="XM_008077011.1"/>
</dbReference>
<reference evidence="3" key="1">
    <citation type="submission" date="2011-03" db="EMBL/GenBank/DDBJ databases">
        <title>The genome sequence of Vavraia culicis strain floridensis.</title>
        <authorList>
            <consortium name="The Broad Institute Genome Sequencing Platform"/>
            <person name="Cuomo C."/>
            <person name="Becnel J."/>
            <person name="Sanscrainte N."/>
            <person name="Young S.K."/>
            <person name="Zeng Q."/>
            <person name="Gargeya S."/>
            <person name="Fitzgerald M."/>
            <person name="Haas B."/>
            <person name="Abouelleil A."/>
            <person name="Alvarado L."/>
            <person name="Arachchi H.M."/>
            <person name="Berlin A."/>
            <person name="Chapman S.B."/>
            <person name="Gearin G."/>
            <person name="Goldberg J."/>
            <person name="Griggs A."/>
            <person name="Gujja S."/>
            <person name="Hansen M."/>
            <person name="Heiman D."/>
            <person name="Howarth C."/>
            <person name="Larimer J."/>
            <person name="Lui A."/>
            <person name="MacDonald P.J.P."/>
            <person name="McCowen C."/>
            <person name="Montmayeur A."/>
            <person name="Murphy C."/>
            <person name="Neiman D."/>
            <person name="Pearson M."/>
            <person name="Priest M."/>
            <person name="Roberts A."/>
            <person name="Saif S."/>
            <person name="Shea T."/>
            <person name="Sisk P."/>
            <person name="Stolte C."/>
            <person name="Sykes S."/>
            <person name="Wortman J."/>
            <person name="Nusbaum C."/>
            <person name="Birren B."/>
        </authorList>
    </citation>
    <scope>NUCLEOTIDE SEQUENCE [LARGE SCALE GENOMIC DNA]</scope>
    <source>
        <strain evidence="3">floridensis</strain>
    </source>
</reference>
<dbReference type="OrthoDB" id="10284961at2759"/>
<dbReference type="AlphaFoldDB" id="L2GRT4"/>
<proteinExistence type="predicted"/>
<organism evidence="2 3">
    <name type="scientific">Vavraia culicis (isolate floridensis)</name>
    <name type="common">Microsporidian parasite</name>
    <dbReference type="NCBI Taxonomy" id="948595"/>
    <lineage>
        <taxon>Eukaryota</taxon>
        <taxon>Fungi</taxon>
        <taxon>Fungi incertae sedis</taxon>
        <taxon>Microsporidia</taxon>
        <taxon>Pleistophoridae</taxon>
        <taxon>Vavraia</taxon>
    </lineage>
</organism>
<dbReference type="GeneID" id="19880056"/>
<feature type="transmembrane region" description="Helical" evidence="1">
    <location>
        <begin position="136"/>
        <end position="159"/>
    </location>
</feature>
<evidence type="ECO:0000313" key="2">
    <source>
        <dbReference type="EMBL" id="ELA46344.1"/>
    </source>
</evidence>
<dbReference type="Proteomes" id="UP000011081">
    <property type="component" value="Unassembled WGS sequence"/>
</dbReference>
<evidence type="ECO:0000256" key="1">
    <source>
        <dbReference type="SAM" id="Phobius"/>
    </source>
</evidence>
<keyword evidence="3" id="KW-1185">Reference proteome</keyword>
<dbReference type="EMBL" id="GL877450">
    <property type="protein sequence ID" value="ELA46344.1"/>
    <property type="molecule type" value="Genomic_DNA"/>
</dbReference>
<dbReference type="VEuPathDB" id="MicrosporidiaDB:VCUG_02189"/>